<dbReference type="SUPFAM" id="SSF103481">
    <property type="entry name" value="Multidrug resistance efflux transporter EmrE"/>
    <property type="match status" value="1"/>
</dbReference>
<accession>A0A231V0C6</accession>
<dbReference type="InterPro" id="IPR037185">
    <property type="entry name" value="EmrE-like"/>
</dbReference>
<keyword evidence="3 6" id="KW-0812">Transmembrane</keyword>
<feature type="transmembrane region" description="Helical" evidence="6">
    <location>
        <begin position="214"/>
        <end position="233"/>
    </location>
</feature>
<evidence type="ECO:0000313" key="10">
    <source>
        <dbReference type="Proteomes" id="UP000215405"/>
    </source>
</evidence>
<evidence type="ECO:0000259" key="8">
    <source>
        <dbReference type="Pfam" id="PF00892"/>
    </source>
</evidence>
<feature type="transmembrane region" description="Helical" evidence="6">
    <location>
        <begin position="36"/>
        <end position="56"/>
    </location>
</feature>
<dbReference type="EMBL" id="NBYO01000001">
    <property type="protein sequence ID" value="OXT01557.1"/>
    <property type="molecule type" value="Genomic_DNA"/>
</dbReference>
<evidence type="ECO:0000256" key="4">
    <source>
        <dbReference type="ARBA" id="ARBA00022989"/>
    </source>
</evidence>
<feature type="transmembrane region" description="Helical" evidence="6">
    <location>
        <begin position="270"/>
        <end position="289"/>
    </location>
</feature>
<dbReference type="GO" id="GO:0005886">
    <property type="term" value="C:plasma membrane"/>
    <property type="evidence" value="ECO:0007669"/>
    <property type="project" value="UniProtKB-SubCell"/>
</dbReference>
<feature type="transmembrane region" description="Helical" evidence="6">
    <location>
        <begin position="102"/>
        <end position="121"/>
    </location>
</feature>
<gene>
    <name evidence="9" type="ORF">B7H23_00835</name>
</gene>
<organism evidence="9 10">
    <name type="scientific">Notoacmeibacter marinus</name>
    <dbReference type="NCBI Taxonomy" id="1876515"/>
    <lineage>
        <taxon>Bacteria</taxon>
        <taxon>Pseudomonadati</taxon>
        <taxon>Pseudomonadota</taxon>
        <taxon>Alphaproteobacteria</taxon>
        <taxon>Hyphomicrobiales</taxon>
        <taxon>Notoacmeibacteraceae</taxon>
        <taxon>Notoacmeibacter</taxon>
    </lineage>
</organism>
<feature type="transmembrane region" description="Helical" evidence="6">
    <location>
        <begin position="77"/>
        <end position="96"/>
    </location>
</feature>
<dbReference type="Proteomes" id="UP000215405">
    <property type="component" value="Unassembled WGS sequence"/>
</dbReference>
<keyword evidence="2" id="KW-1003">Cell membrane</keyword>
<comment type="caution">
    <text evidence="9">The sequence shown here is derived from an EMBL/GenBank/DDBJ whole genome shotgun (WGS) entry which is preliminary data.</text>
</comment>
<comment type="subcellular location">
    <subcellularLocation>
        <location evidence="1">Cell membrane</location>
        <topology evidence="1">Multi-pass membrane protein</topology>
    </subcellularLocation>
</comment>
<keyword evidence="4 6" id="KW-1133">Transmembrane helix</keyword>
<dbReference type="PANTHER" id="PTHR42920">
    <property type="entry name" value="OS03G0707200 PROTEIN-RELATED"/>
    <property type="match status" value="1"/>
</dbReference>
<dbReference type="AlphaFoldDB" id="A0A231V0C6"/>
<keyword evidence="10" id="KW-1185">Reference proteome</keyword>
<feature type="chain" id="PRO_5013212060" evidence="7">
    <location>
        <begin position="16"/>
        <end position="294"/>
    </location>
</feature>
<feature type="transmembrane region" description="Helical" evidence="6">
    <location>
        <begin position="188"/>
        <end position="208"/>
    </location>
</feature>
<evidence type="ECO:0000256" key="7">
    <source>
        <dbReference type="SAM" id="SignalP"/>
    </source>
</evidence>
<feature type="transmembrane region" description="Helical" evidence="6">
    <location>
        <begin position="245"/>
        <end position="264"/>
    </location>
</feature>
<feature type="transmembrane region" description="Helical" evidence="6">
    <location>
        <begin position="128"/>
        <end position="149"/>
    </location>
</feature>
<feature type="signal peptide" evidence="7">
    <location>
        <begin position="1"/>
        <end position="15"/>
    </location>
</feature>
<evidence type="ECO:0000256" key="1">
    <source>
        <dbReference type="ARBA" id="ARBA00004651"/>
    </source>
</evidence>
<keyword evidence="7" id="KW-0732">Signal</keyword>
<dbReference type="RefSeq" id="WP_094075526.1">
    <property type="nucleotide sequence ID" value="NZ_NBYO01000001.1"/>
</dbReference>
<protein>
    <submittedName>
        <fullName evidence="9">EamA family transporter</fullName>
    </submittedName>
</protein>
<dbReference type="InterPro" id="IPR051258">
    <property type="entry name" value="Diverse_Substrate_Transporter"/>
</dbReference>
<evidence type="ECO:0000256" key="3">
    <source>
        <dbReference type="ARBA" id="ARBA00022692"/>
    </source>
</evidence>
<dbReference type="Pfam" id="PF00892">
    <property type="entry name" value="EamA"/>
    <property type="match status" value="1"/>
</dbReference>
<dbReference type="InterPro" id="IPR000620">
    <property type="entry name" value="EamA_dom"/>
</dbReference>
<name>A0A231V0C6_9HYPH</name>
<evidence type="ECO:0000256" key="6">
    <source>
        <dbReference type="SAM" id="Phobius"/>
    </source>
</evidence>
<dbReference type="PANTHER" id="PTHR42920:SF5">
    <property type="entry name" value="EAMA DOMAIN-CONTAINING PROTEIN"/>
    <property type="match status" value="1"/>
</dbReference>
<evidence type="ECO:0000313" key="9">
    <source>
        <dbReference type="EMBL" id="OXT01557.1"/>
    </source>
</evidence>
<feature type="domain" description="EamA" evidence="8">
    <location>
        <begin position="155"/>
        <end position="287"/>
    </location>
</feature>
<feature type="transmembrane region" description="Helical" evidence="6">
    <location>
        <begin position="155"/>
        <end position="172"/>
    </location>
</feature>
<reference evidence="10" key="1">
    <citation type="journal article" date="2017" name="Int. J. Syst. Evol. Microbiol.">
        <title>Notoacmeibacter marinus gen. nov., sp. nov., isolated from the gut of a limpet and proposal of Notoacmeibacteraceae fam. nov. in the order Rhizobiales of the class Alphaproteobacteria.</title>
        <authorList>
            <person name="Huang Z."/>
            <person name="Guo F."/>
            <person name="Lai Q."/>
        </authorList>
    </citation>
    <scope>NUCLEOTIDE SEQUENCE [LARGE SCALE GENOMIC DNA]</scope>
    <source>
        <strain evidence="10">XMTR2A4</strain>
    </source>
</reference>
<proteinExistence type="predicted"/>
<evidence type="ECO:0000256" key="5">
    <source>
        <dbReference type="ARBA" id="ARBA00023136"/>
    </source>
</evidence>
<sequence length="294" mass="30411">MAIFLLAALTMVAFAANSLLNRLALTDSATDWSAYTFVRIASGAIMLMALLAWRSWRASQADQATSAQGLSLRPPGSFVSALALVAYAAAFSYAYLSLETGMGALILFSLVQASMIAWGLVSGERPSGLEWTGMVAAFGGFVWLVSPGLSAPDPLGAALMALAGIAWGIYTLRGKGAADPLGLTAGNFLRAAPLALVPLLFAAVAGSWNIDGYGVFLGILSGAITSGLGYALWYRTLRHFTATQAAILQLTVPVIAAGMGLVFAGEEPTLRLMAASAIILGGVAIAILARRPHT</sequence>
<evidence type="ECO:0000256" key="2">
    <source>
        <dbReference type="ARBA" id="ARBA00022475"/>
    </source>
</evidence>
<keyword evidence="5 6" id="KW-0472">Membrane</keyword>